<keyword evidence="3" id="KW-1185">Reference proteome</keyword>
<evidence type="ECO:0000313" key="4">
    <source>
        <dbReference type="WBParaSite" id="ASIM_0001902701-mRNA-1"/>
    </source>
</evidence>
<accession>A0A0M3KDH4</accession>
<proteinExistence type="predicted"/>
<evidence type="ECO:0000313" key="3">
    <source>
        <dbReference type="Proteomes" id="UP000267096"/>
    </source>
</evidence>
<name>A0A0M3KDH4_ANISI</name>
<feature type="compositionally biased region" description="Polar residues" evidence="1">
    <location>
        <begin position="122"/>
        <end position="156"/>
    </location>
</feature>
<dbReference type="EMBL" id="UYRR01035494">
    <property type="protein sequence ID" value="VDK64739.1"/>
    <property type="molecule type" value="Genomic_DNA"/>
</dbReference>
<evidence type="ECO:0000313" key="2">
    <source>
        <dbReference type="EMBL" id="VDK64739.1"/>
    </source>
</evidence>
<dbReference type="WBParaSite" id="ASIM_0001902701-mRNA-1">
    <property type="protein sequence ID" value="ASIM_0001902701-mRNA-1"/>
    <property type="gene ID" value="ASIM_0001902701"/>
</dbReference>
<reference evidence="4" key="1">
    <citation type="submission" date="2017-02" db="UniProtKB">
        <authorList>
            <consortium name="WormBaseParasite"/>
        </authorList>
    </citation>
    <scope>IDENTIFICATION</scope>
</reference>
<reference evidence="2 3" key="2">
    <citation type="submission" date="2018-11" db="EMBL/GenBank/DDBJ databases">
        <authorList>
            <consortium name="Pathogen Informatics"/>
        </authorList>
    </citation>
    <scope>NUCLEOTIDE SEQUENCE [LARGE SCALE GENOMIC DNA]</scope>
</reference>
<dbReference type="AlphaFoldDB" id="A0A0M3KDH4"/>
<evidence type="ECO:0000256" key="1">
    <source>
        <dbReference type="SAM" id="MobiDB-lite"/>
    </source>
</evidence>
<gene>
    <name evidence="2" type="ORF">ASIM_LOCUS18422</name>
</gene>
<feature type="compositionally biased region" description="Polar residues" evidence="1">
    <location>
        <begin position="267"/>
        <end position="282"/>
    </location>
</feature>
<feature type="compositionally biased region" description="Polar residues" evidence="1">
    <location>
        <begin position="196"/>
        <end position="220"/>
    </location>
</feature>
<feature type="region of interest" description="Disordered" evidence="1">
    <location>
        <begin position="260"/>
        <end position="283"/>
    </location>
</feature>
<protein>
    <submittedName>
        <fullName evidence="4">NPL domain-containing protein</fullName>
    </submittedName>
</protein>
<feature type="region of interest" description="Disordered" evidence="1">
    <location>
        <begin position="115"/>
        <end position="229"/>
    </location>
</feature>
<sequence length="348" mass="38872">MDRSREWPAKVRWIQDGSRSIMPLEQAMVKWDQEKKCLVLKVRKGPVVTFPKNGLFLPPKMPIYTTLLLNAQQSSANKSSNTEITLQFLGHEILVDAYEYLKNFLNVGLPQQSGSHRIRSGGFQQHITPPQQCRSGSSAISRSVKTISSGTKTSDSLFKAASASQSDSRKSSDGQRTSLTPVMETKQLRSECRQPVHTSDSFYGSQSTNLRPKTPSSSERTPAPPKRRRTLMSVLTDIEKTESANKNSGKVMAAEEAVLPSHRRLSPSPTHNQTPSSLSRRGTSFRRRISDVHETLVCTTNQSPTKSPVKRAQFASPLLDSSGRLNRGGYSFQNCCHFFDYCVYLFLK</sequence>
<dbReference type="Proteomes" id="UP000267096">
    <property type="component" value="Unassembled WGS sequence"/>
</dbReference>
<organism evidence="4">
    <name type="scientific">Anisakis simplex</name>
    <name type="common">Herring worm</name>
    <dbReference type="NCBI Taxonomy" id="6269"/>
    <lineage>
        <taxon>Eukaryota</taxon>
        <taxon>Metazoa</taxon>
        <taxon>Ecdysozoa</taxon>
        <taxon>Nematoda</taxon>
        <taxon>Chromadorea</taxon>
        <taxon>Rhabditida</taxon>
        <taxon>Spirurina</taxon>
        <taxon>Ascaridomorpha</taxon>
        <taxon>Ascaridoidea</taxon>
        <taxon>Anisakidae</taxon>
        <taxon>Anisakis</taxon>
        <taxon>Anisakis simplex complex</taxon>
    </lineage>
</organism>